<evidence type="ECO:0000259" key="4">
    <source>
        <dbReference type="PROSITE" id="PS50127"/>
    </source>
</evidence>
<gene>
    <name evidence="5" type="primary">gb24379</name>
    <name evidence="5" type="ORF">PR202_gb24379</name>
</gene>
<dbReference type="InterPro" id="IPR057735">
    <property type="entry name" value="UBE2O-like_tSH3-B"/>
</dbReference>
<comment type="caution">
    <text evidence="5">The sequence shown here is derived from an EMBL/GenBank/DDBJ whole genome shotgun (WGS) entry which is preliminary data.</text>
</comment>
<proteinExistence type="predicted"/>
<dbReference type="SUPFAM" id="SSF54495">
    <property type="entry name" value="UBC-like"/>
    <property type="match status" value="1"/>
</dbReference>
<feature type="compositionally biased region" description="Acidic residues" evidence="3">
    <location>
        <begin position="376"/>
        <end position="390"/>
    </location>
</feature>
<keyword evidence="2" id="KW-0833">Ubl conjugation pathway</keyword>
<dbReference type="InterPro" id="IPR000608">
    <property type="entry name" value="UBC"/>
</dbReference>
<dbReference type="InterPro" id="IPR016135">
    <property type="entry name" value="UBQ-conjugating_enzyme/RWD"/>
</dbReference>
<feature type="region of interest" description="Disordered" evidence="3">
    <location>
        <begin position="374"/>
        <end position="420"/>
    </location>
</feature>
<organism evidence="5 6">
    <name type="scientific">Eleusine coracana subsp. coracana</name>
    <dbReference type="NCBI Taxonomy" id="191504"/>
    <lineage>
        <taxon>Eukaryota</taxon>
        <taxon>Viridiplantae</taxon>
        <taxon>Streptophyta</taxon>
        <taxon>Embryophyta</taxon>
        <taxon>Tracheophyta</taxon>
        <taxon>Spermatophyta</taxon>
        <taxon>Magnoliopsida</taxon>
        <taxon>Liliopsida</taxon>
        <taxon>Poales</taxon>
        <taxon>Poaceae</taxon>
        <taxon>PACMAD clade</taxon>
        <taxon>Chloridoideae</taxon>
        <taxon>Cynodonteae</taxon>
        <taxon>Eleusininae</taxon>
        <taxon>Eleusine</taxon>
    </lineage>
</organism>
<name>A0AAV5FLH8_ELECO</name>
<accession>A0AAV5FLH8</accession>
<dbReference type="Pfam" id="PF00179">
    <property type="entry name" value="UQ_con"/>
    <property type="match status" value="1"/>
</dbReference>
<dbReference type="GO" id="GO:0061631">
    <property type="term" value="F:ubiquitin conjugating enzyme activity"/>
    <property type="evidence" value="ECO:0007669"/>
    <property type="project" value="TreeGrafter"/>
</dbReference>
<feature type="region of interest" description="Disordered" evidence="3">
    <location>
        <begin position="455"/>
        <end position="478"/>
    </location>
</feature>
<dbReference type="Pfam" id="PF23046">
    <property type="entry name" value="tSH3-B_UBE2O"/>
    <property type="match status" value="1"/>
</dbReference>
<evidence type="ECO:0000256" key="3">
    <source>
        <dbReference type="SAM" id="MobiDB-lite"/>
    </source>
</evidence>
<feature type="domain" description="UBC core" evidence="4">
    <location>
        <begin position="491"/>
        <end position="568"/>
    </location>
</feature>
<protein>
    <recommendedName>
        <fullName evidence="4">UBC core domain-containing protein</fullName>
    </recommendedName>
</protein>
<evidence type="ECO:0000256" key="1">
    <source>
        <dbReference type="ARBA" id="ARBA00022679"/>
    </source>
</evidence>
<feature type="region of interest" description="Disordered" evidence="3">
    <location>
        <begin position="289"/>
        <end position="314"/>
    </location>
</feature>
<keyword evidence="6" id="KW-1185">Reference proteome</keyword>
<keyword evidence="1" id="KW-0808">Transferase</keyword>
<evidence type="ECO:0000313" key="6">
    <source>
        <dbReference type="Proteomes" id="UP001054889"/>
    </source>
</evidence>
<dbReference type="Gene3D" id="3.10.110.10">
    <property type="entry name" value="Ubiquitin Conjugating Enzyme"/>
    <property type="match status" value="1"/>
</dbReference>
<dbReference type="Pfam" id="PF23043">
    <property type="entry name" value="SH3-B_UBE2O"/>
    <property type="match status" value="1"/>
</dbReference>
<dbReference type="PANTHER" id="PTHR46116:SF32">
    <property type="entry name" value="OS05G0153132 PROTEIN"/>
    <property type="match status" value="1"/>
</dbReference>
<feature type="compositionally biased region" description="Basic and acidic residues" evidence="3">
    <location>
        <begin position="409"/>
        <end position="418"/>
    </location>
</feature>
<dbReference type="Proteomes" id="UP001054889">
    <property type="component" value="Unassembled WGS sequence"/>
</dbReference>
<reference evidence="5" key="1">
    <citation type="journal article" date="2018" name="DNA Res.">
        <title>Multiple hybrid de novo genome assembly of finger millet, an orphan allotetraploid crop.</title>
        <authorList>
            <person name="Hatakeyama M."/>
            <person name="Aluri S."/>
            <person name="Balachadran M.T."/>
            <person name="Sivarajan S.R."/>
            <person name="Patrignani A."/>
            <person name="Gruter S."/>
            <person name="Poveda L."/>
            <person name="Shimizu-Inatsugi R."/>
            <person name="Baeten J."/>
            <person name="Francoijs K.J."/>
            <person name="Nataraja K.N."/>
            <person name="Reddy Y.A.N."/>
            <person name="Phadnis S."/>
            <person name="Ravikumar R.L."/>
            <person name="Schlapbach R."/>
            <person name="Sreeman S.M."/>
            <person name="Shimizu K.K."/>
        </authorList>
    </citation>
    <scope>NUCLEOTIDE SEQUENCE</scope>
</reference>
<dbReference type="PROSITE" id="PS50127">
    <property type="entry name" value="UBC_2"/>
    <property type="match status" value="1"/>
</dbReference>
<reference evidence="5" key="2">
    <citation type="submission" date="2021-12" db="EMBL/GenBank/DDBJ databases">
        <title>Resequencing data analysis of finger millet.</title>
        <authorList>
            <person name="Hatakeyama M."/>
            <person name="Aluri S."/>
            <person name="Balachadran M.T."/>
            <person name="Sivarajan S.R."/>
            <person name="Poveda L."/>
            <person name="Shimizu-Inatsugi R."/>
            <person name="Schlapbach R."/>
            <person name="Sreeman S.M."/>
            <person name="Shimizu K.K."/>
        </authorList>
    </citation>
    <scope>NUCLEOTIDE SEQUENCE</scope>
</reference>
<dbReference type="PANTHER" id="PTHR46116">
    <property type="entry name" value="(E3-INDEPENDENT) E2 UBIQUITIN-CONJUGATING ENZYME"/>
    <property type="match status" value="1"/>
</dbReference>
<evidence type="ECO:0000313" key="5">
    <source>
        <dbReference type="EMBL" id="GJN35588.1"/>
    </source>
</evidence>
<feature type="compositionally biased region" description="Basic and acidic residues" evidence="3">
    <location>
        <begin position="179"/>
        <end position="193"/>
    </location>
</feature>
<evidence type="ECO:0000256" key="2">
    <source>
        <dbReference type="ARBA" id="ARBA00022786"/>
    </source>
</evidence>
<sequence length="568" mass="61864">MQDAAGQHICRYDHVKFKAPGGAHGDYGLALGSLPGGRVFALCADGAKVTVKSCNVTLADRSYVNPGMAVTSASDPDGQAGVITGAVTSVHVAHHLTGEVPTGVSKLRRVGRDLLRLGDYVVSKSNNQWLGLVVEVSLEVDVLFDDGAVCRVTDAGKKLRTMDHNETAAAKEEEEEKEQENQGRDVRGDQDRDKRRRVVAGRNVAARRAFHVANDDDEPPPAAQRLGIVRSFNHKDKTARVSWFDSNNNNDDNKQLDCDETLLSAYYLDPSPDHDLFYGQIVIRLRPTTDSSASTTTQEEEEEEQGAQQLSSSQESADLSWVGYIVDLCDAPYIQVVWGNVDDGNISKVLIHEIAAVRPQSLEAMLQEMGDWIMHDDDDNNAQAEDEEPRDENNSNNDDAQGDDDDSDTQSHGEDDGPKTMLLGWAGAVARAISRLAGNVLAKSKRYLVVNGPAVPATEETPEGGDASASRQGKAEADAIGADDDELLGFPHFDVVQSPPDHHYLDNMDQVGTIYVRAFEDRMDLFRAVMVGVSGTPYHDGLFFFDLQLPPSYPTVPPLVSYRSSGSV</sequence>
<dbReference type="InterPro" id="IPR057733">
    <property type="entry name" value="UBE2O-like_SH3-B"/>
</dbReference>
<feature type="region of interest" description="Disordered" evidence="3">
    <location>
        <begin position="165"/>
        <end position="198"/>
    </location>
</feature>
<dbReference type="EMBL" id="BQKI01000088">
    <property type="protein sequence ID" value="GJN35588.1"/>
    <property type="molecule type" value="Genomic_DNA"/>
</dbReference>
<dbReference type="AlphaFoldDB" id="A0AAV5FLH8"/>